<dbReference type="Gene3D" id="3.40.50.150">
    <property type="entry name" value="Vaccinia Virus protein VP39"/>
    <property type="match status" value="1"/>
</dbReference>
<feature type="non-terminal residue" evidence="1">
    <location>
        <position position="1"/>
    </location>
</feature>
<dbReference type="RefSeq" id="WP_023550639.1">
    <property type="nucleotide sequence ID" value="NZ_CM002285.1"/>
</dbReference>
<gene>
    <name evidence="1" type="ORF">M878_29560</name>
</gene>
<dbReference type="EMBL" id="AWQX01000254">
    <property type="protein sequence ID" value="EST25046.1"/>
    <property type="molecule type" value="Genomic_DNA"/>
</dbReference>
<dbReference type="OrthoDB" id="189743at2"/>
<dbReference type="HOGENOM" id="CLU_898735_0_0_11"/>
<dbReference type="Proteomes" id="UP000017984">
    <property type="component" value="Chromosome"/>
</dbReference>
<dbReference type="STRING" id="1352936.M878_29560"/>
<comment type="caution">
    <text evidence="1">The sequence shown here is derived from an EMBL/GenBank/DDBJ whole genome shotgun (WGS) entry which is preliminary data.</text>
</comment>
<organism evidence="1 2">
    <name type="scientific">Streptomyces roseochromogenus subsp. oscitans DS 12.976</name>
    <dbReference type="NCBI Taxonomy" id="1352936"/>
    <lineage>
        <taxon>Bacteria</taxon>
        <taxon>Bacillati</taxon>
        <taxon>Actinomycetota</taxon>
        <taxon>Actinomycetes</taxon>
        <taxon>Kitasatosporales</taxon>
        <taxon>Streptomycetaceae</taxon>
        <taxon>Streptomyces</taxon>
    </lineage>
</organism>
<reference evidence="1 2" key="1">
    <citation type="journal article" date="2014" name="Genome Announc.">
        <title>Draft Genome Sequence of Streptomyces roseochromogenes subsp. oscitans DS 12.976, Producer of the Aminocoumarin Antibiotic Clorobiocin.</title>
        <authorList>
            <person name="Ruckert C."/>
            <person name="Kalinowski J."/>
            <person name="Heide L."/>
            <person name="Apel A.K."/>
        </authorList>
    </citation>
    <scope>NUCLEOTIDE SEQUENCE [LARGE SCALE GENOMIC DNA]</scope>
    <source>
        <strain evidence="1 2">DS 12.976</strain>
    </source>
</reference>
<evidence type="ECO:0000313" key="2">
    <source>
        <dbReference type="Proteomes" id="UP000017984"/>
    </source>
</evidence>
<dbReference type="AlphaFoldDB" id="V6K0W8"/>
<keyword evidence="2" id="KW-1185">Reference proteome</keyword>
<dbReference type="GO" id="GO:0008168">
    <property type="term" value="F:methyltransferase activity"/>
    <property type="evidence" value="ECO:0007669"/>
    <property type="project" value="UniProtKB-ARBA"/>
</dbReference>
<proteinExistence type="predicted"/>
<dbReference type="Pfam" id="PF13489">
    <property type="entry name" value="Methyltransf_23"/>
    <property type="match status" value="1"/>
</dbReference>
<evidence type="ECO:0008006" key="3">
    <source>
        <dbReference type="Google" id="ProtNLM"/>
    </source>
</evidence>
<sequence length="310" mass="34358">SEEADVCAADDTPDLWCPACAELGKPLRVVVEGRYRLVRCRVCRTQYFRADPALAGCEGEAPFNEYWEQYKFGLYASDEVRRDYEERYEAILDEAERLTGPIDTVLDVGCGIGNFVSFAQARCGRAFGIDVDADAVAAARSRGLRVALSEDLDALLPDAEADAVTLWDVIEHLYDPLPAVSRALGKLRPGGALIFETPDASFPVRPVLRAVHTASRGRVDLTRHLYDWEHKIYFTAAGMRAILSRLDCEVISVQRPASPRAEMRENFTRHADASWQSRALARAWPRLESAARRVGRGSKLVVIARDAGCG</sequence>
<dbReference type="CDD" id="cd02440">
    <property type="entry name" value="AdoMet_MTases"/>
    <property type="match status" value="1"/>
</dbReference>
<name>V6K0W8_STRRC</name>
<accession>V6K0W8</accession>
<dbReference type="InterPro" id="IPR029063">
    <property type="entry name" value="SAM-dependent_MTases_sf"/>
</dbReference>
<evidence type="ECO:0000313" key="1">
    <source>
        <dbReference type="EMBL" id="EST25046.1"/>
    </source>
</evidence>
<dbReference type="PANTHER" id="PTHR43861">
    <property type="entry name" value="TRANS-ACONITATE 2-METHYLTRANSFERASE-RELATED"/>
    <property type="match status" value="1"/>
</dbReference>
<dbReference type="SUPFAM" id="SSF53335">
    <property type="entry name" value="S-adenosyl-L-methionine-dependent methyltransferases"/>
    <property type="match status" value="1"/>
</dbReference>
<dbReference type="PATRIC" id="fig|1352936.5.peg.6166"/>
<protein>
    <recommendedName>
        <fullName evidence="3">Class I SAM-dependent methyltransferase</fullName>
    </recommendedName>
</protein>
<dbReference type="GO" id="GO:0017000">
    <property type="term" value="P:antibiotic biosynthetic process"/>
    <property type="evidence" value="ECO:0007669"/>
    <property type="project" value="UniProtKB-ARBA"/>
</dbReference>